<dbReference type="InterPro" id="IPR029058">
    <property type="entry name" value="AB_hydrolase_fold"/>
</dbReference>
<keyword evidence="2" id="KW-0378">Hydrolase</keyword>
<sequence length="289" mass="31490">MSSKIYFNTRRFSPSKWLLGLGTRLHHRLAPAHARRTASKLLLTPQRNQRDEAAPAGLVKQAVHTSEGILMSYRLGQGPVWLLMHGWSGSASQFYPLMSHIAAQGFTAIAYDHPAHGHSAGHTGHLPRFVRAFDELVAELVVKFGPLSGVIAHSMGGAVTLSSRQQPLDQLPLLLVSPVLDYVPQLYGMVARSGYSIRLFDAVVKEIEQEYQHPLSTVDPLGRLASRSGAAIIVHDEEDRFAPYGDSQRATLDGRTRLVSTRGLGHGRILASAPLFAAFDNLAGSHSPV</sequence>
<evidence type="ECO:0000313" key="2">
    <source>
        <dbReference type="EMBL" id="XAG70740.1"/>
    </source>
</evidence>
<dbReference type="PANTHER" id="PTHR43194">
    <property type="entry name" value="HYDROLASE ALPHA/BETA FOLD FAMILY"/>
    <property type="match status" value="1"/>
</dbReference>
<dbReference type="InterPro" id="IPR050228">
    <property type="entry name" value="Carboxylesterase_BioH"/>
</dbReference>
<dbReference type="AlphaFoldDB" id="A0AAU6UAB9"/>
<dbReference type="InterPro" id="IPR022742">
    <property type="entry name" value="Hydrolase_4"/>
</dbReference>
<protein>
    <submittedName>
        <fullName evidence="2">Alpha/beta fold hydrolase</fullName>
    </submittedName>
</protein>
<evidence type="ECO:0000259" key="1">
    <source>
        <dbReference type="Pfam" id="PF12146"/>
    </source>
</evidence>
<accession>A0AAU6UAB9</accession>
<name>A0AAU6UAB9_UNCXX</name>
<dbReference type="SUPFAM" id="SSF53474">
    <property type="entry name" value="alpha/beta-Hydrolases"/>
    <property type="match status" value="1"/>
</dbReference>
<dbReference type="Gene3D" id="3.40.50.1820">
    <property type="entry name" value="alpha/beta hydrolase"/>
    <property type="match status" value="1"/>
</dbReference>
<dbReference type="Pfam" id="PF12146">
    <property type="entry name" value="Hydrolase_4"/>
    <property type="match status" value="1"/>
</dbReference>
<feature type="domain" description="Serine aminopeptidase S33" evidence="1">
    <location>
        <begin position="82"/>
        <end position="186"/>
    </location>
</feature>
<dbReference type="PANTHER" id="PTHR43194:SF2">
    <property type="entry name" value="PEROXISOMAL MEMBRANE PROTEIN LPX1"/>
    <property type="match status" value="1"/>
</dbReference>
<reference evidence="2" key="1">
    <citation type="submission" date="2022-03" db="EMBL/GenBank/DDBJ databases">
        <title>Sea Food Isolates.</title>
        <authorList>
            <person name="Li c."/>
        </authorList>
    </citation>
    <scope>NUCLEOTIDE SEQUENCE</scope>
    <source>
        <strain evidence="2">19CA06SA08-2</strain>
    </source>
</reference>
<proteinExistence type="predicted"/>
<organism evidence="2">
    <name type="scientific">bacterium 19CA06SA08-2</name>
    <dbReference type="NCBI Taxonomy" id="2920658"/>
    <lineage>
        <taxon>Bacteria</taxon>
    </lineage>
</organism>
<dbReference type="EMBL" id="CP095353">
    <property type="protein sequence ID" value="XAG70740.1"/>
    <property type="molecule type" value="Genomic_DNA"/>
</dbReference>
<dbReference type="GO" id="GO:0016787">
    <property type="term" value="F:hydrolase activity"/>
    <property type="evidence" value="ECO:0007669"/>
    <property type="project" value="UniProtKB-KW"/>
</dbReference>
<gene>
    <name evidence="2" type="ORF">MRM75_07185</name>
</gene>